<keyword evidence="3" id="KW-1185">Reference proteome</keyword>
<dbReference type="EMBL" id="SJDL01000030">
    <property type="protein sequence ID" value="TBW51579.1"/>
    <property type="molecule type" value="Genomic_DNA"/>
</dbReference>
<dbReference type="InterPro" id="IPR029044">
    <property type="entry name" value="Nucleotide-diphossugar_trans"/>
</dbReference>
<protein>
    <submittedName>
        <fullName evidence="2">Glycosyltransferase</fullName>
    </submittedName>
</protein>
<gene>
    <name evidence="2" type="ORF">EZI54_17045</name>
</gene>
<accession>A0ABY1ZKW5</accession>
<sequence>MQGMTSTNQPLVSVVIATYNMGHYLPEAVNSVLRQTWSNLEIVIIDDGSTDDTAHQIAPLATDKRVHYIRTENKGQPQAKNRGLHEAQGEFIAFCDADDLWSPRKLELQMREFENPKVGVVYSEVSYIDQEGDHIDKAQPYERHSGTVTEHLVIKNFVPFGTAVIRRACIEKNGPFDETLPMGIDWDLWLRYSVDWEFRYVSDVTYIYRIWPGQMSKNYRGRYDNAFRILEKFLTANPNAVPDELASRAWADMYISRGMSIAAAERSFIEPFCDVCRGILRDSSYWQGWRSLAKLILRRV</sequence>
<comment type="caution">
    <text evidence="2">The sequence shown here is derived from an EMBL/GenBank/DDBJ whole genome shotgun (WGS) entry which is preliminary data.</text>
</comment>
<dbReference type="SUPFAM" id="SSF53448">
    <property type="entry name" value="Nucleotide-diphospho-sugar transferases"/>
    <property type="match status" value="1"/>
</dbReference>
<dbReference type="Gene3D" id="3.90.550.10">
    <property type="entry name" value="Spore Coat Polysaccharide Biosynthesis Protein SpsA, Chain A"/>
    <property type="match status" value="1"/>
</dbReference>
<evidence type="ECO:0000259" key="1">
    <source>
        <dbReference type="Pfam" id="PF00535"/>
    </source>
</evidence>
<dbReference type="PANTHER" id="PTHR43685">
    <property type="entry name" value="GLYCOSYLTRANSFERASE"/>
    <property type="match status" value="1"/>
</dbReference>
<dbReference type="InterPro" id="IPR001173">
    <property type="entry name" value="Glyco_trans_2-like"/>
</dbReference>
<dbReference type="Proteomes" id="UP000313645">
    <property type="component" value="Unassembled WGS sequence"/>
</dbReference>
<organism evidence="2 3">
    <name type="scientific">Marinobacter halodurans</name>
    <dbReference type="NCBI Taxonomy" id="2528979"/>
    <lineage>
        <taxon>Bacteria</taxon>
        <taxon>Pseudomonadati</taxon>
        <taxon>Pseudomonadota</taxon>
        <taxon>Gammaproteobacteria</taxon>
        <taxon>Pseudomonadales</taxon>
        <taxon>Marinobacteraceae</taxon>
        <taxon>Marinobacter</taxon>
    </lineage>
</organism>
<evidence type="ECO:0000313" key="2">
    <source>
        <dbReference type="EMBL" id="TBW51579.1"/>
    </source>
</evidence>
<evidence type="ECO:0000313" key="3">
    <source>
        <dbReference type="Proteomes" id="UP000313645"/>
    </source>
</evidence>
<dbReference type="Pfam" id="PF00535">
    <property type="entry name" value="Glycos_transf_2"/>
    <property type="match status" value="1"/>
</dbReference>
<feature type="domain" description="Glycosyltransferase 2-like" evidence="1">
    <location>
        <begin position="13"/>
        <end position="159"/>
    </location>
</feature>
<dbReference type="InterPro" id="IPR050834">
    <property type="entry name" value="Glycosyltransf_2"/>
</dbReference>
<proteinExistence type="predicted"/>
<dbReference type="PANTHER" id="PTHR43685:SF2">
    <property type="entry name" value="GLYCOSYLTRANSFERASE 2-LIKE DOMAIN-CONTAINING PROTEIN"/>
    <property type="match status" value="1"/>
</dbReference>
<reference evidence="2 3" key="1">
    <citation type="submission" date="2019-02" db="EMBL/GenBank/DDBJ databases">
        <title>Marinobacter halodurans sp. nov., a marine bacterium isolated from sea tidal flat.</title>
        <authorList>
            <person name="Yoo Y."/>
            <person name="Lee D.W."/>
            <person name="Kim B.S."/>
            <person name="Kim J.-J."/>
        </authorList>
    </citation>
    <scope>NUCLEOTIDE SEQUENCE [LARGE SCALE GENOMIC DNA]</scope>
    <source>
        <strain evidence="2 3">YJ-S3-2</strain>
    </source>
</reference>
<name>A0ABY1ZKW5_9GAMM</name>